<feature type="transmembrane region" description="Helical" evidence="1">
    <location>
        <begin position="44"/>
        <end position="64"/>
    </location>
</feature>
<name>A0AAE3JQT1_9FLAO</name>
<organism evidence="2 3">
    <name type="scientific">Cerina litoralis</name>
    <dbReference type="NCBI Taxonomy" id="2874477"/>
    <lineage>
        <taxon>Bacteria</taxon>
        <taxon>Pseudomonadati</taxon>
        <taxon>Bacteroidota</taxon>
        <taxon>Flavobacteriia</taxon>
        <taxon>Flavobacteriales</taxon>
        <taxon>Flavobacteriaceae</taxon>
        <taxon>Cerina</taxon>
    </lineage>
</organism>
<keyword evidence="3" id="KW-1185">Reference proteome</keyword>
<keyword evidence="1" id="KW-1133">Transmembrane helix</keyword>
<evidence type="ECO:0000313" key="2">
    <source>
        <dbReference type="EMBL" id="MCG2462209.1"/>
    </source>
</evidence>
<feature type="transmembrane region" description="Helical" evidence="1">
    <location>
        <begin position="12"/>
        <end position="32"/>
    </location>
</feature>
<dbReference type="EMBL" id="JAIRBC010000026">
    <property type="protein sequence ID" value="MCG2462209.1"/>
    <property type="molecule type" value="Genomic_DNA"/>
</dbReference>
<comment type="caution">
    <text evidence="2">The sequence shown here is derived from an EMBL/GenBank/DDBJ whole genome shotgun (WGS) entry which is preliminary data.</text>
</comment>
<evidence type="ECO:0000313" key="3">
    <source>
        <dbReference type="Proteomes" id="UP001200642"/>
    </source>
</evidence>
<keyword evidence="1" id="KW-0472">Membrane</keyword>
<keyword evidence="1" id="KW-0812">Transmembrane</keyword>
<proteinExistence type="predicted"/>
<gene>
    <name evidence="2" type="ORF">K8352_15725</name>
</gene>
<reference evidence="2" key="1">
    <citation type="submission" date="2023-02" db="EMBL/GenBank/DDBJ databases">
        <title>Genome of Flavobacteriaceae gen. nov. sp. strain F89.</title>
        <authorList>
            <person name="Wang Y."/>
        </authorList>
    </citation>
    <scope>NUCLEOTIDE SEQUENCE</scope>
    <source>
        <strain evidence="2">F89</strain>
    </source>
</reference>
<evidence type="ECO:0000256" key="1">
    <source>
        <dbReference type="SAM" id="Phobius"/>
    </source>
</evidence>
<accession>A0AAE3JQT1</accession>
<sequence length="81" mass="8827">MDTIEKKARLKACQINSALGFFIMLFGFVVFFSMSLSETEKQMMTNIVAGGVLILIGAGMMVSAKRTIKKHDLKGLKDGAP</sequence>
<protein>
    <submittedName>
        <fullName evidence="2">Uncharacterized protein</fullName>
    </submittedName>
</protein>
<dbReference type="Proteomes" id="UP001200642">
    <property type="component" value="Unassembled WGS sequence"/>
</dbReference>
<dbReference type="AlphaFoldDB" id="A0AAE3JQT1"/>
<dbReference type="RefSeq" id="WP_317903349.1">
    <property type="nucleotide sequence ID" value="NZ_JAIRBC010000026.1"/>
</dbReference>